<organism evidence="1">
    <name type="scientific">Microcystis aeruginosa</name>
    <dbReference type="NCBI Taxonomy" id="1126"/>
    <lineage>
        <taxon>Bacteria</taxon>
        <taxon>Bacillati</taxon>
        <taxon>Cyanobacteriota</taxon>
        <taxon>Cyanophyceae</taxon>
        <taxon>Oscillatoriophycideae</taxon>
        <taxon>Chroococcales</taxon>
        <taxon>Microcystaceae</taxon>
        <taxon>Microcystis</taxon>
    </lineage>
</organism>
<proteinExistence type="predicted"/>
<dbReference type="EMBL" id="AJ577137">
    <property type="protein sequence ID" value="CAE11910.1"/>
    <property type="molecule type" value="Genomic_DNA"/>
</dbReference>
<evidence type="ECO:0000313" key="1">
    <source>
        <dbReference type="EMBL" id="CAE11910.1"/>
    </source>
</evidence>
<reference evidence="1" key="1">
    <citation type="journal article" date="2004" name="J. Bacteriol.">
        <title>The gas vesicle gene cluster from Microcystis aeruginosa and DNA rearrangements that lead to loss of cell buoyancy.</title>
        <authorList>
            <person name="Mlouka A."/>
            <person name="Comte K."/>
            <person name="Castets A."/>
            <person name="Bouchier C."/>
            <person name="Tandeau de Marsac N."/>
        </authorList>
    </citation>
    <scope>NUCLEOTIDE SEQUENCE</scope>
    <source>
        <strain evidence="1">PCC 7806</strain>
    </source>
</reference>
<accession>Q70JS8</accession>
<name>Q70JS8_MICAE</name>
<dbReference type="AlphaFoldDB" id="Q70JS8"/>
<protein>
    <submittedName>
        <fullName evidence="1">Uncharacterized protein</fullName>
    </submittedName>
</protein>
<sequence>MRNSTQVCLDRPLGKQLTRGSFCQGLLRCVYLTMLLIRYELCNILITLGSQITIDGVLTTDKTYPKSNVVQLTPVQAVGGLIQKHHMWKMSEPSVYQ</sequence>